<evidence type="ECO:0000313" key="2">
    <source>
        <dbReference type="EMBL" id="RXJ57624.1"/>
    </source>
</evidence>
<keyword evidence="1" id="KW-0472">Membrane</keyword>
<reference evidence="2 3" key="1">
    <citation type="submission" date="2017-10" db="EMBL/GenBank/DDBJ databases">
        <title>Genomics of the genus Arcobacter.</title>
        <authorList>
            <person name="Perez-Cataluna A."/>
            <person name="Figueras M.J."/>
        </authorList>
    </citation>
    <scope>NUCLEOTIDE SEQUENCE [LARGE SCALE GENOMIC DNA]</scope>
    <source>
        <strain evidence="2 3">CECT 8987</strain>
    </source>
</reference>
<dbReference type="Gene3D" id="3.40.190.10">
    <property type="entry name" value="Periplasmic binding protein-like II"/>
    <property type="match status" value="2"/>
</dbReference>
<dbReference type="AlphaFoldDB" id="A0A4Q0XQ29"/>
<dbReference type="PANTHER" id="PTHR42941:SF1">
    <property type="entry name" value="SLL1037 PROTEIN"/>
    <property type="match status" value="1"/>
</dbReference>
<evidence type="ECO:0000256" key="1">
    <source>
        <dbReference type="SAM" id="Phobius"/>
    </source>
</evidence>
<dbReference type="PANTHER" id="PTHR42941">
    <property type="entry name" value="SLL1037 PROTEIN"/>
    <property type="match status" value="1"/>
</dbReference>
<dbReference type="InterPro" id="IPR011852">
    <property type="entry name" value="TRAP_TAXI"/>
</dbReference>
<evidence type="ECO:0000313" key="3">
    <source>
        <dbReference type="Proteomes" id="UP000290657"/>
    </source>
</evidence>
<organism evidence="2 3">
    <name type="scientific">Candidatus Marinarcus aquaticus</name>
    <dbReference type="NCBI Taxonomy" id="2044504"/>
    <lineage>
        <taxon>Bacteria</taxon>
        <taxon>Pseudomonadati</taxon>
        <taxon>Campylobacterota</taxon>
        <taxon>Epsilonproteobacteria</taxon>
        <taxon>Campylobacterales</taxon>
        <taxon>Arcobacteraceae</taxon>
        <taxon>Candidatus Marinarcus</taxon>
    </lineage>
</organism>
<keyword evidence="3" id="KW-1185">Reference proteome</keyword>
<proteinExistence type="predicted"/>
<dbReference type="Pfam" id="PF16868">
    <property type="entry name" value="NMT1_3"/>
    <property type="match status" value="1"/>
</dbReference>
<keyword evidence="1" id="KW-0812">Transmembrane</keyword>
<name>A0A4Q0XQ29_9BACT</name>
<comment type="caution">
    <text evidence="2">The sequence shown here is derived from an EMBL/GenBank/DDBJ whole genome shotgun (WGS) entry which is preliminary data.</text>
</comment>
<dbReference type="SUPFAM" id="SSF53850">
    <property type="entry name" value="Periplasmic binding protein-like II"/>
    <property type="match status" value="1"/>
</dbReference>
<keyword evidence="1" id="KW-1133">Transmembrane helix</keyword>
<sequence length="423" mass="48420">MKSFFKIYLPIITVIFLAFYITSQFIEPAPKKEITIAAGSKDGTYYQTALAYKKLLEKEKVKVTLLETKGSIDNIQLIQQGKADIGFIQNGVLKPAQLNSVESLASIYYEPLWIFYKNEGFEIEYVIQLISKKIAVGGLGSGTRDLALTILNDNGINNENSSLLELNSTLAKQQLLEGKIDAMLVVISPKSALVQSLLEDPNINVLSIKRARAYSRKYTFLTPLTLYEGTMDLYKNLPSDDTSLLATTANLIVRKEMPEELVRLFLKKVKQTHQEKTLFAQEGEFPNLLNMQAPINKEAEKYMKNGDSWLESIFPYWIASNIDRLKILLIPLLTLMFPLFKGIMPLYTWTMRSKIYKWYDDLNDIDKALPSYNQEQLHEKLITLQNLQEEISKQTKVPLAFMGEYYNLLLHLEMITNKIKARL</sequence>
<evidence type="ECO:0008006" key="4">
    <source>
        <dbReference type="Google" id="ProtNLM"/>
    </source>
</evidence>
<gene>
    <name evidence="2" type="ORF">CRV04_07375</name>
</gene>
<dbReference type="OrthoDB" id="237270at2"/>
<dbReference type="EMBL" id="PDKN01000004">
    <property type="protein sequence ID" value="RXJ57624.1"/>
    <property type="molecule type" value="Genomic_DNA"/>
</dbReference>
<dbReference type="NCBIfam" id="TIGR02122">
    <property type="entry name" value="TRAP_TAXI"/>
    <property type="match status" value="1"/>
</dbReference>
<feature type="transmembrane region" description="Helical" evidence="1">
    <location>
        <begin position="328"/>
        <end position="349"/>
    </location>
</feature>
<dbReference type="Proteomes" id="UP000290657">
    <property type="component" value="Unassembled WGS sequence"/>
</dbReference>
<protein>
    <recommendedName>
        <fullName evidence="4">C4-dicarboxylate ABC transporter substrate-binding protein</fullName>
    </recommendedName>
</protein>
<accession>A0A4Q0XQ29</accession>
<feature type="transmembrane region" description="Helical" evidence="1">
    <location>
        <begin position="7"/>
        <end position="26"/>
    </location>
</feature>
<dbReference type="RefSeq" id="WP_128996196.1">
    <property type="nucleotide sequence ID" value="NZ_PDKN01000004.1"/>
</dbReference>